<dbReference type="FunFam" id="3.40.50.300:FF:001091">
    <property type="entry name" value="Probable disease resistance protein At1g61300"/>
    <property type="match status" value="1"/>
</dbReference>
<dbReference type="GO" id="GO:0043531">
    <property type="term" value="F:ADP binding"/>
    <property type="evidence" value="ECO:0007669"/>
    <property type="project" value="InterPro"/>
</dbReference>
<dbReference type="EMBL" id="VOIH02000004">
    <property type="protein sequence ID" value="KAF3449376.1"/>
    <property type="molecule type" value="Genomic_DNA"/>
</dbReference>
<gene>
    <name evidence="11" type="ORF">FNV43_RR10104</name>
</gene>
<evidence type="ECO:0000256" key="1">
    <source>
        <dbReference type="ARBA" id="ARBA00022614"/>
    </source>
</evidence>
<dbReference type="FunFam" id="1.10.10.10:FF:000322">
    <property type="entry name" value="Probable disease resistance protein At1g63360"/>
    <property type="match status" value="1"/>
</dbReference>
<reference evidence="11" key="1">
    <citation type="submission" date="2020-03" db="EMBL/GenBank/DDBJ databases">
        <title>A high-quality chromosome-level genome assembly of a woody plant with both climbing and erect habits, Rhamnella rubrinervis.</title>
        <authorList>
            <person name="Lu Z."/>
            <person name="Yang Y."/>
            <person name="Zhu X."/>
            <person name="Sun Y."/>
        </authorList>
    </citation>
    <scope>NUCLEOTIDE SEQUENCE</scope>
    <source>
        <strain evidence="11">BYM</strain>
        <tissue evidence="11">Leaf</tissue>
    </source>
</reference>
<name>A0A8K0MKE2_9ROSA</name>
<dbReference type="Proteomes" id="UP000796880">
    <property type="component" value="Unassembled WGS sequence"/>
</dbReference>
<dbReference type="SUPFAM" id="SSF52058">
    <property type="entry name" value="L domain-like"/>
    <property type="match status" value="2"/>
</dbReference>
<dbReference type="Pfam" id="PF23598">
    <property type="entry name" value="LRR_14"/>
    <property type="match status" value="1"/>
</dbReference>
<dbReference type="InterPro" id="IPR027417">
    <property type="entry name" value="P-loop_NTPase"/>
</dbReference>
<dbReference type="GO" id="GO:0005524">
    <property type="term" value="F:ATP binding"/>
    <property type="evidence" value="ECO:0007669"/>
    <property type="project" value="UniProtKB-KW"/>
</dbReference>
<keyword evidence="1" id="KW-0433">Leucine-rich repeat</keyword>
<keyword evidence="5" id="KW-0067">ATP-binding</keyword>
<dbReference type="GO" id="GO:0006952">
    <property type="term" value="P:defense response"/>
    <property type="evidence" value="ECO:0007669"/>
    <property type="project" value="UniProtKB-KW"/>
</dbReference>
<evidence type="ECO:0008006" key="13">
    <source>
        <dbReference type="Google" id="ProtNLM"/>
    </source>
</evidence>
<dbReference type="PRINTS" id="PR00364">
    <property type="entry name" value="DISEASERSIST"/>
</dbReference>
<evidence type="ECO:0000259" key="6">
    <source>
        <dbReference type="Pfam" id="PF00931"/>
    </source>
</evidence>
<proteinExistence type="predicted"/>
<evidence type="ECO:0000259" key="8">
    <source>
        <dbReference type="Pfam" id="PF23559"/>
    </source>
</evidence>
<dbReference type="InterPro" id="IPR002182">
    <property type="entry name" value="NB-ARC"/>
</dbReference>
<feature type="domain" description="Disease resistance R13L4/SHOC-2-like LRR" evidence="9">
    <location>
        <begin position="976"/>
        <end position="1154"/>
    </location>
</feature>
<evidence type="ECO:0000256" key="2">
    <source>
        <dbReference type="ARBA" id="ARBA00022737"/>
    </source>
</evidence>
<dbReference type="Gene3D" id="3.80.10.10">
    <property type="entry name" value="Ribonuclease Inhibitor"/>
    <property type="match status" value="4"/>
</dbReference>
<protein>
    <recommendedName>
        <fullName evidence="13">Disease resistance protein RGA3</fullName>
    </recommendedName>
</protein>
<organism evidence="11 12">
    <name type="scientific">Rhamnella rubrinervis</name>
    <dbReference type="NCBI Taxonomy" id="2594499"/>
    <lineage>
        <taxon>Eukaryota</taxon>
        <taxon>Viridiplantae</taxon>
        <taxon>Streptophyta</taxon>
        <taxon>Embryophyta</taxon>
        <taxon>Tracheophyta</taxon>
        <taxon>Spermatophyta</taxon>
        <taxon>Magnoliopsida</taxon>
        <taxon>eudicotyledons</taxon>
        <taxon>Gunneridae</taxon>
        <taxon>Pentapetalae</taxon>
        <taxon>rosids</taxon>
        <taxon>fabids</taxon>
        <taxon>Rosales</taxon>
        <taxon>Rhamnaceae</taxon>
        <taxon>rhamnoid group</taxon>
        <taxon>Rhamneae</taxon>
        <taxon>Rhamnella</taxon>
    </lineage>
</organism>
<evidence type="ECO:0000313" key="12">
    <source>
        <dbReference type="Proteomes" id="UP000796880"/>
    </source>
</evidence>
<dbReference type="Gene3D" id="1.10.10.10">
    <property type="entry name" value="Winged helix-like DNA-binding domain superfamily/Winged helix DNA-binding domain"/>
    <property type="match status" value="1"/>
</dbReference>
<dbReference type="Pfam" id="PF23559">
    <property type="entry name" value="WHD_DRP"/>
    <property type="match status" value="1"/>
</dbReference>
<evidence type="ECO:0000259" key="7">
    <source>
        <dbReference type="Pfam" id="PF18052"/>
    </source>
</evidence>
<sequence length="1157" mass="132708">MAEAVLTVLLENLNSMIQKEFGLVWGVSKEMEKLTSILSTICAVLEDAEERQLRDKAIKNWLRKLKDVSEELDDILNECGMEASQMEYKRQKHRTTQMVQPFVSCFNPINTFSRLKIAKKLKGISYRLDEIAKERLKFHLHELVRDERSSQIRDIRQTSSIVDQQNVYGREEDKDRIVEFLVDCNSSNCRDLSVYPIVGMGGMGKTTLAQLVFNDERVSRHFDAKIWVCVSEDFDVKRLTKAIIESATGRACDALDTDPLQKRLQNLLEWKKFVLVLDDVWNEDQEQWERLRNVLSCGLSGSSIVVTTRLKKVASIMGTIPMHQLSILSEDDCWLLFKQRAFGDESEERPNLVKIGKKIVQKCGGVPLAAKTLGSLMHFERDEKEWLFVMESRLWNLQQDEISILPALRLSYFHLPIEFRRCFAYCAIFPKNFIIFKERLIHLWIANDLISPKGNMDVEDIGNKICNELYWRSFFQDVMMDEFGNLQSFKMHDLVHDLAQSIMEDECGVIDIDNPNNFSQRVRHLTCTYSDRPFGMLSTSCKIESLRTLMLLSPRRYWQVANEFANCFHFHSLRAFVANDQRLPPTSISFLMSNLKHLRYLNISNTSIKVLPESICSLQSLLTLDVTYCLSLEKLPEHLSCLRSLRHLYIKGCILLHQMPPNIGKLTCLRTLSCFIVNSRSGRHVDELGSLNLCGELQIFQLEKVSSPMEAKNSNLARKMNLKSLCLSWSHNESSDESSQEKNHELVLEALEAPPTLRILEIVKYKGRHFPHWLSNALIFENVVRICLDGCKNCLELPTALGKLPLLRHLVIFRMDLLRYVDYGEPGRGSFLSLKSLTIFYLANLEGLSRLEERTEIFPGLTDLLIGDCSKLTLRHCLQSINVLNVRGCNEELLKSLSNLQTLTSLEISYNDDLVFFPHGVLQNFSTSLKRLQILGFKKLQHLHSDMLIGLSALEELHIISCHELEHFPKGIFRGLNMLKTMEIEDCSGLKSFPADSFEDLAGLENLQLCGSPELEVHSFPHSLQHLSSLKDLKLSGRDIIQLSRYPHKNAPKLTALPEALQHLPSLQYLTISQYPNLGVLPEWLGNLTSLNSLSIKFCPKLASLPTSVQQLTNLQVLEISRCPKLEQRCEKDSGEDWHKIAHIPHVRVWNSHRGQQ</sequence>
<dbReference type="InterPro" id="IPR058922">
    <property type="entry name" value="WHD_DRP"/>
</dbReference>
<evidence type="ECO:0000259" key="10">
    <source>
        <dbReference type="Pfam" id="PF25019"/>
    </source>
</evidence>
<feature type="domain" description="Disease resistance N-terminal" evidence="7">
    <location>
        <begin position="5"/>
        <end position="92"/>
    </location>
</feature>
<keyword evidence="4" id="KW-0611">Plant defense</keyword>
<feature type="domain" description="NB-ARC" evidence="6">
    <location>
        <begin position="171"/>
        <end position="345"/>
    </location>
</feature>
<dbReference type="InterPro" id="IPR055414">
    <property type="entry name" value="LRR_R13L4/SHOC2-like"/>
</dbReference>
<dbReference type="PANTHER" id="PTHR36766">
    <property type="entry name" value="PLANT BROAD-SPECTRUM MILDEW RESISTANCE PROTEIN RPW8"/>
    <property type="match status" value="1"/>
</dbReference>
<dbReference type="GO" id="GO:0051707">
    <property type="term" value="P:response to other organism"/>
    <property type="evidence" value="ECO:0007669"/>
    <property type="project" value="UniProtKB-ARBA"/>
</dbReference>
<evidence type="ECO:0000256" key="3">
    <source>
        <dbReference type="ARBA" id="ARBA00022741"/>
    </source>
</evidence>
<dbReference type="Gene3D" id="1.10.8.430">
    <property type="entry name" value="Helical domain of apoptotic protease-activating factors"/>
    <property type="match status" value="1"/>
</dbReference>
<dbReference type="InterPro" id="IPR041118">
    <property type="entry name" value="Rx_N"/>
</dbReference>
<dbReference type="Pfam" id="PF25019">
    <property type="entry name" value="LRR_R13L1-DRL21"/>
    <property type="match status" value="1"/>
</dbReference>
<evidence type="ECO:0000259" key="9">
    <source>
        <dbReference type="Pfam" id="PF23598"/>
    </source>
</evidence>
<evidence type="ECO:0000256" key="4">
    <source>
        <dbReference type="ARBA" id="ARBA00022821"/>
    </source>
</evidence>
<dbReference type="PANTHER" id="PTHR36766:SF42">
    <property type="entry name" value="NB-ARC DOMAIN DISEASE RESISTANCE PROTEIN"/>
    <property type="match status" value="1"/>
</dbReference>
<feature type="domain" description="R13L1/DRL21-like LRR repeat region" evidence="10">
    <location>
        <begin position="686"/>
        <end position="815"/>
    </location>
</feature>
<dbReference type="SUPFAM" id="SSF52540">
    <property type="entry name" value="P-loop containing nucleoside triphosphate hydrolases"/>
    <property type="match status" value="1"/>
</dbReference>
<comment type="caution">
    <text evidence="11">The sequence shown here is derived from an EMBL/GenBank/DDBJ whole genome shotgun (WGS) entry which is preliminary data.</text>
</comment>
<dbReference type="OrthoDB" id="1193854at2759"/>
<dbReference type="Pfam" id="PF18052">
    <property type="entry name" value="Rx_N"/>
    <property type="match status" value="1"/>
</dbReference>
<keyword evidence="12" id="KW-1185">Reference proteome</keyword>
<keyword evidence="3" id="KW-0547">Nucleotide-binding</keyword>
<dbReference type="Gene3D" id="1.20.5.4130">
    <property type="match status" value="1"/>
</dbReference>
<dbReference type="CDD" id="cd14798">
    <property type="entry name" value="RX-CC_like"/>
    <property type="match status" value="1"/>
</dbReference>
<dbReference type="AlphaFoldDB" id="A0A8K0MKE2"/>
<dbReference type="InterPro" id="IPR032675">
    <property type="entry name" value="LRR_dom_sf"/>
</dbReference>
<evidence type="ECO:0000256" key="5">
    <source>
        <dbReference type="ARBA" id="ARBA00022840"/>
    </source>
</evidence>
<evidence type="ECO:0000313" key="11">
    <source>
        <dbReference type="EMBL" id="KAF3449376.1"/>
    </source>
</evidence>
<accession>A0A8K0MKE2</accession>
<dbReference type="InterPro" id="IPR038005">
    <property type="entry name" value="RX-like_CC"/>
</dbReference>
<dbReference type="InterPro" id="IPR036388">
    <property type="entry name" value="WH-like_DNA-bd_sf"/>
</dbReference>
<dbReference type="InterPro" id="IPR056789">
    <property type="entry name" value="LRR_R13L1-DRL21"/>
</dbReference>
<dbReference type="Gene3D" id="3.40.50.300">
    <property type="entry name" value="P-loop containing nucleotide triphosphate hydrolases"/>
    <property type="match status" value="1"/>
</dbReference>
<feature type="domain" description="Disease resistance protein winged helix" evidence="8">
    <location>
        <begin position="428"/>
        <end position="499"/>
    </location>
</feature>
<dbReference type="Pfam" id="PF00931">
    <property type="entry name" value="NB-ARC"/>
    <property type="match status" value="1"/>
</dbReference>
<dbReference type="InterPro" id="IPR042197">
    <property type="entry name" value="Apaf_helical"/>
</dbReference>
<keyword evidence="2" id="KW-0677">Repeat</keyword>